<reference evidence="5" key="1">
    <citation type="submission" date="2020-10" db="EMBL/GenBank/DDBJ databases">
        <authorList>
            <person name="Gilroy R."/>
        </authorList>
    </citation>
    <scope>NUCLEOTIDE SEQUENCE</scope>
    <source>
        <strain evidence="5">B1-13419</strain>
    </source>
</reference>
<evidence type="ECO:0000313" key="5">
    <source>
        <dbReference type="EMBL" id="MBO8474168.1"/>
    </source>
</evidence>
<dbReference type="NCBIfam" id="TIGR00010">
    <property type="entry name" value="YchF/TatD family DNA exonuclease"/>
    <property type="match status" value="1"/>
</dbReference>
<dbReference type="Pfam" id="PF01026">
    <property type="entry name" value="TatD_DNase"/>
    <property type="match status" value="1"/>
</dbReference>
<comment type="similarity">
    <text evidence="1">Belongs to the metallo-dependent hydrolases superfamily. TatD-type hydrolase family.</text>
</comment>
<evidence type="ECO:0000313" key="6">
    <source>
        <dbReference type="Proteomes" id="UP000823757"/>
    </source>
</evidence>
<feature type="binding site" evidence="4">
    <location>
        <position position="119"/>
    </location>
    <ligand>
        <name>a divalent metal cation</name>
        <dbReference type="ChEBI" id="CHEBI:60240"/>
        <label>2</label>
    </ligand>
</feature>
<dbReference type="SUPFAM" id="SSF51556">
    <property type="entry name" value="Metallo-dependent hydrolases"/>
    <property type="match status" value="1"/>
</dbReference>
<feature type="binding site" evidence="4">
    <location>
        <position position="83"/>
    </location>
    <ligand>
        <name>a divalent metal cation</name>
        <dbReference type="ChEBI" id="CHEBI:60240"/>
        <label>1</label>
    </ligand>
</feature>
<dbReference type="PIRSF" id="PIRSF005902">
    <property type="entry name" value="DNase_TatD"/>
    <property type="match status" value="1"/>
</dbReference>
<feature type="binding site" evidence="4">
    <location>
        <position position="194"/>
    </location>
    <ligand>
        <name>a divalent metal cation</name>
        <dbReference type="ChEBI" id="CHEBI:60240"/>
        <label>1</label>
    </ligand>
</feature>
<dbReference type="PANTHER" id="PTHR46124:SF4">
    <property type="entry name" value="HYDROLASE TATD"/>
    <property type="match status" value="1"/>
</dbReference>
<organism evidence="5 6">
    <name type="scientific">Candidatus Cryptobacteroides faecigallinarum</name>
    <dbReference type="NCBI Taxonomy" id="2840763"/>
    <lineage>
        <taxon>Bacteria</taxon>
        <taxon>Pseudomonadati</taxon>
        <taxon>Bacteroidota</taxon>
        <taxon>Bacteroidia</taxon>
        <taxon>Bacteroidales</taxon>
        <taxon>Candidatus Cryptobacteroides</taxon>
    </lineage>
</organism>
<accession>A0A9D9NID2</accession>
<dbReference type="CDD" id="cd01310">
    <property type="entry name" value="TatD_DNAse"/>
    <property type="match status" value="1"/>
</dbReference>
<evidence type="ECO:0000256" key="3">
    <source>
        <dbReference type="ARBA" id="ARBA00022801"/>
    </source>
</evidence>
<dbReference type="Proteomes" id="UP000823757">
    <property type="component" value="Unassembled WGS sequence"/>
</dbReference>
<dbReference type="FunFam" id="3.20.20.140:FF:000005">
    <property type="entry name" value="TatD family hydrolase"/>
    <property type="match status" value="1"/>
</dbReference>
<evidence type="ECO:0000256" key="1">
    <source>
        <dbReference type="ARBA" id="ARBA00009275"/>
    </source>
</evidence>
<dbReference type="GO" id="GO:0016788">
    <property type="term" value="F:hydrolase activity, acting on ester bonds"/>
    <property type="evidence" value="ECO:0007669"/>
    <property type="project" value="InterPro"/>
</dbReference>
<comment type="caution">
    <text evidence="5">The sequence shown here is derived from an EMBL/GenBank/DDBJ whole genome shotgun (WGS) entry which is preliminary data.</text>
</comment>
<dbReference type="GO" id="GO:0004536">
    <property type="term" value="F:DNA nuclease activity"/>
    <property type="evidence" value="ECO:0007669"/>
    <property type="project" value="InterPro"/>
</dbReference>
<proteinExistence type="inferred from homology"/>
<feature type="binding site" evidence="4">
    <location>
        <position position="144"/>
    </location>
    <ligand>
        <name>a divalent metal cation</name>
        <dbReference type="ChEBI" id="CHEBI:60240"/>
        <label>2</label>
    </ligand>
</feature>
<dbReference type="GO" id="GO:0005829">
    <property type="term" value="C:cytosol"/>
    <property type="evidence" value="ECO:0007669"/>
    <property type="project" value="TreeGrafter"/>
</dbReference>
<keyword evidence="2 4" id="KW-0479">Metal-binding</keyword>
<dbReference type="EMBL" id="JADIMD010000034">
    <property type="protein sequence ID" value="MBO8474168.1"/>
    <property type="molecule type" value="Genomic_DNA"/>
</dbReference>
<reference evidence="5" key="2">
    <citation type="journal article" date="2021" name="PeerJ">
        <title>Extensive microbial diversity within the chicken gut microbiome revealed by metagenomics and culture.</title>
        <authorList>
            <person name="Gilroy R."/>
            <person name="Ravi A."/>
            <person name="Getino M."/>
            <person name="Pursley I."/>
            <person name="Horton D.L."/>
            <person name="Alikhan N.F."/>
            <person name="Baker D."/>
            <person name="Gharbi K."/>
            <person name="Hall N."/>
            <person name="Watson M."/>
            <person name="Adriaenssens E.M."/>
            <person name="Foster-Nyarko E."/>
            <person name="Jarju S."/>
            <person name="Secka A."/>
            <person name="Antonio M."/>
            <person name="Oren A."/>
            <person name="Chaudhuri R.R."/>
            <person name="La Ragione R."/>
            <person name="Hildebrand F."/>
            <person name="Pallen M.J."/>
        </authorList>
    </citation>
    <scope>NUCLEOTIDE SEQUENCE</scope>
    <source>
        <strain evidence="5">B1-13419</strain>
    </source>
</reference>
<dbReference type="PROSITE" id="PS01090">
    <property type="entry name" value="TATD_2"/>
    <property type="match status" value="1"/>
</dbReference>
<keyword evidence="3 5" id="KW-0378">Hydrolase</keyword>
<dbReference type="PANTHER" id="PTHR46124">
    <property type="entry name" value="D-AMINOACYL-TRNA DEACYLASE"/>
    <property type="match status" value="1"/>
</dbReference>
<dbReference type="InterPro" id="IPR001130">
    <property type="entry name" value="TatD-like"/>
</dbReference>
<dbReference type="PROSITE" id="PS01091">
    <property type="entry name" value="TATD_3"/>
    <property type="match status" value="1"/>
</dbReference>
<evidence type="ECO:0000256" key="2">
    <source>
        <dbReference type="ARBA" id="ARBA00022723"/>
    </source>
</evidence>
<dbReference type="InterPro" id="IPR032466">
    <property type="entry name" value="Metal_Hydrolase"/>
</dbReference>
<dbReference type="InterPro" id="IPR018228">
    <property type="entry name" value="DNase_TatD-rel_CS"/>
</dbReference>
<dbReference type="InterPro" id="IPR015991">
    <property type="entry name" value="TatD/YcfH-like"/>
</dbReference>
<gene>
    <name evidence="5" type="ORF">IAB91_02610</name>
</gene>
<dbReference type="Gene3D" id="3.20.20.140">
    <property type="entry name" value="Metal-dependent hydrolases"/>
    <property type="match status" value="1"/>
</dbReference>
<name>A0A9D9NID2_9BACT</name>
<evidence type="ECO:0000256" key="4">
    <source>
        <dbReference type="PIRSR" id="PIRSR005902-1"/>
    </source>
</evidence>
<dbReference type="GO" id="GO:0046872">
    <property type="term" value="F:metal ion binding"/>
    <property type="evidence" value="ECO:0007669"/>
    <property type="project" value="UniProtKB-KW"/>
</dbReference>
<sequence length="245" mass="27497">MDDYSDGCGNAVQRAIEAGVTKMILPDVDSKAREKMFSLAEMFPLNTFPCLGLHPTEITENWKSEIDALMEHKGRKDIVAIGETGMDCHWTKDTVREQEEVFRTQLDLAIELGLPVIVHSREATEITLRILGDYKGKGLRGVFHAYGGSIETFREIEKLGDWYVGIGGVVTFKKASIAETVKEIPIERILTETDAPWLAPVPFRGQRNESSYIPHIAQKIAEQKGLDKEKVAAATWENAHKLFRI</sequence>
<protein>
    <submittedName>
        <fullName evidence="5">TatD family hydrolase</fullName>
    </submittedName>
</protein>
<dbReference type="AlphaFoldDB" id="A0A9D9NID2"/>